<organism evidence="2">
    <name type="scientific">marine sediment metagenome</name>
    <dbReference type="NCBI Taxonomy" id="412755"/>
    <lineage>
        <taxon>unclassified sequences</taxon>
        <taxon>metagenomes</taxon>
        <taxon>ecological metagenomes</taxon>
    </lineage>
</organism>
<proteinExistence type="predicted"/>
<feature type="transmembrane region" description="Helical" evidence="1">
    <location>
        <begin position="37"/>
        <end position="58"/>
    </location>
</feature>
<reference evidence="2" key="1">
    <citation type="journal article" date="2015" name="Nature">
        <title>Complex archaea that bridge the gap between prokaryotes and eukaryotes.</title>
        <authorList>
            <person name="Spang A."/>
            <person name="Saw J.H."/>
            <person name="Jorgensen S.L."/>
            <person name="Zaremba-Niedzwiedzka K."/>
            <person name="Martijn J."/>
            <person name="Lind A.E."/>
            <person name="van Eijk R."/>
            <person name="Schleper C."/>
            <person name="Guy L."/>
            <person name="Ettema T.J."/>
        </authorList>
    </citation>
    <scope>NUCLEOTIDE SEQUENCE</scope>
</reference>
<evidence type="ECO:0000256" key="1">
    <source>
        <dbReference type="SAM" id="Phobius"/>
    </source>
</evidence>
<dbReference type="AlphaFoldDB" id="A0A0F9ASE7"/>
<keyword evidence="1" id="KW-0812">Transmembrane</keyword>
<protein>
    <submittedName>
        <fullName evidence="2">Uncharacterized protein</fullName>
    </submittedName>
</protein>
<name>A0A0F9ASE7_9ZZZZ</name>
<keyword evidence="1" id="KW-1133">Transmembrane helix</keyword>
<feature type="transmembrane region" description="Helical" evidence="1">
    <location>
        <begin position="7"/>
        <end position="31"/>
    </location>
</feature>
<sequence>MVDYLNIIMILSTTVLCVVLPIITGEFVIWSSVVLRAAVILIAVHPITTAGHYCLISGRGRGHYLDVKGDYPYLTGEEAISFIMSMALALAVAVWTYMSFEPDAFSLPSVAARAQVKRSFGSIELNEFDVCIS</sequence>
<comment type="caution">
    <text evidence="2">The sequence shown here is derived from an EMBL/GenBank/DDBJ whole genome shotgun (WGS) entry which is preliminary data.</text>
</comment>
<evidence type="ECO:0000313" key="2">
    <source>
        <dbReference type="EMBL" id="KKL12370.1"/>
    </source>
</evidence>
<keyword evidence="1" id="KW-0472">Membrane</keyword>
<dbReference type="EMBL" id="LAZR01041285">
    <property type="protein sequence ID" value="KKL12370.1"/>
    <property type="molecule type" value="Genomic_DNA"/>
</dbReference>
<accession>A0A0F9ASE7</accession>
<feature type="transmembrane region" description="Helical" evidence="1">
    <location>
        <begin position="79"/>
        <end position="98"/>
    </location>
</feature>
<gene>
    <name evidence="2" type="ORF">LCGC14_2536450</name>
</gene>